<protein>
    <submittedName>
        <fullName evidence="1">Uncharacterized protein</fullName>
    </submittedName>
</protein>
<evidence type="ECO:0000313" key="2">
    <source>
        <dbReference type="Proteomes" id="UP001642483"/>
    </source>
</evidence>
<proteinExistence type="predicted"/>
<comment type="caution">
    <text evidence="1">The sequence shown here is derived from an EMBL/GenBank/DDBJ whole genome shotgun (WGS) entry which is preliminary data.</text>
</comment>
<accession>A0ABP0F346</accession>
<organism evidence="1 2">
    <name type="scientific">Clavelina lepadiformis</name>
    <name type="common">Light-bulb sea squirt</name>
    <name type="synonym">Ascidia lepadiformis</name>
    <dbReference type="NCBI Taxonomy" id="159417"/>
    <lineage>
        <taxon>Eukaryota</taxon>
        <taxon>Metazoa</taxon>
        <taxon>Chordata</taxon>
        <taxon>Tunicata</taxon>
        <taxon>Ascidiacea</taxon>
        <taxon>Aplousobranchia</taxon>
        <taxon>Clavelinidae</taxon>
        <taxon>Clavelina</taxon>
    </lineage>
</organism>
<sequence length="66" mass="7362">MAGSHTTLFSAVFRQYLTITTSNNTREKASHRNNEGNINFHRVGLMRESSTNFALYGAVSVGIRKT</sequence>
<evidence type="ECO:0000313" key="1">
    <source>
        <dbReference type="EMBL" id="CAK8672423.1"/>
    </source>
</evidence>
<keyword evidence="2" id="KW-1185">Reference proteome</keyword>
<reference evidence="1 2" key="1">
    <citation type="submission" date="2024-02" db="EMBL/GenBank/DDBJ databases">
        <authorList>
            <person name="Daric V."/>
            <person name="Darras S."/>
        </authorList>
    </citation>
    <scope>NUCLEOTIDE SEQUENCE [LARGE SCALE GENOMIC DNA]</scope>
</reference>
<gene>
    <name evidence="1" type="ORF">CVLEPA_LOCUS1378</name>
</gene>
<dbReference type="Proteomes" id="UP001642483">
    <property type="component" value="Unassembled WGS sequence"/>
</dbReference>
<dbReference type="EMBL" id="CAWYQH010000001">
    <property type="protein sequence ID" value="CAK8672423.1"/>
    <property type="molecule type" value="Genomic_DNA"/>
</dbReference>
<name>A0ABP0F346_CLALP</name>